<evidence type="ECO:0000313" key="2">
    <source>
        <dbReference type="Proteomes" id="UP000050346"/>
    </source>
</evidence>
<comment type="caution">
    <text evidence="1">The sequence shown here is derived from an EMBL/GenBank/DDBJ whole genome shotgun (WGS) entry which is preliminary data.</text>
</comment>
<sequence>MHVRGRPPVARITRLIEAGIIKLVIDRVFPLTATGEAMHYVEKGTLGKVVIRIP</sequence>
<dbReference type="Gene3D" id="3.40.50.720">
    <property type="entry name" value="NAD(P)-binding Rossmann-like Domain"/>
    <property type="match status" value="1"/>
</dbReference>
<dbReference type="Gene3D" id="3.90.180.10">
    <property type="entry name" value="Medium-chain alcohol dehydrogenases, catalytic domain"/>
    <property type="match status" value="1"/>
</dbReference>
<name>A0A0P9Q7W5_PSEA0</name>
<proteinExistence type="predicted"/>
<dbReference type="Pfam" id="PF13602">
    <property type="entry name" value="ADH_zinc_N_2"/>
    <property type="match status" value="1"/>
</dbReference>
<accession>A0A0P9Q7W5</accession>
<evidence type="ECO:0000313" key="1">
    <source>
        <dbReference type="EMBL" id="KPX23593.1"/>
    </source>
</evidence>
<protein>
    <submittedName>
        <fullName evidence="1">Uncharacterized protein</fullName>
    </submittedName>
</protein>
<gene>
    <name evidence="1" type="ORF">ALO71_02935</name>
</gene>
<dbReference type="AlphaFoldDB" id="A0A0P9Q7W5"/>
<dbReference type="PATRIC" id="fig|235272.12.peg.4027"/>
<organism evidence="1 2">
    <name type="scientific">Pseudomonas amygdali pv. dendropanacis</name>
    <dbReference type="NCBI Taxonomy" id="235272"/>
    <lineage>
        <taxon>Bacteria</taxon>
        <taxon>Pseudomonadati</taxon>
        <taxon>Pseudomonadota</taxon>
        <taxon>Gammaproteobacteria</taxon>
        <taxon>Pseudomonadales</taxon>
        <taxon>Pseudomonadaceae</taxon>
        <taxon>Pseudomonas</taxon>
        <taxon>Pseudomonas amygdali</taxon>
    </lineage>
</organism>
<reference evidence="1 2" key="1">
    <citation type="submission" date="2015-09" db="EMBL/GenBank/DDBJ databases">
        <title>Genome announcement of multiple Pseudomonas syringae strains.</title>
        <authorList>
            <person name="Thakur S."/>
            <person name="Wang P.W."/>
            <person name="Gong Y."/>
            <person name="Weir B.S."/>
            <person name="Guttman D.S."/>
        </authorList>
    </citation>
    <scope>NUCLEOTIDE SEQUENCE [LARGE SCALE GENOMIC DNA]</scope>
    <source>
        <strain evidence="1 2">ICMP9150</strain>
    </source>
</reference>
<dbReference type="EMBL" id="LJQG01000039">
    <property type="protein sequence ID" value="KPX23593.1"/>
    <property type="molecule type" value="Genomic_DNA"/>
</dbReference>
<dbReference type="Proteomes" id="UP000050346">
    <property type="component" value="Unassembled WGS sequence"/>
</dbReference>